<proteinExistence type="predicted"/>
<evidence type="ECO:0000256" key="1">
    <source>
        <dbReference type="SAM" id="MobiDB-lite"/>
    </source>
</evidence>
<dbReference type="Proteomes" id="UP000593572">
    <property type="component" value="Unassembled WGS sequence"/>
</dbReference>
<reference evidence="2 3" key="1">
    <citation type="journal article" date="2019" name="Genome Biol. Evol.">
        <title>Insights into the evolution of the New World diploid cottons (Gossypium, subgenus Houzingenia) based on genome sequencing.</title>
        <authorList>
            <person name="Grover C.E."/>
            <person name="Arick M.A. 2nd"/>
            <person name="Thrash A."/>
            <person name="Conover J.L."/>
            <person name="Sanders W.S."/>
            <person name="Peterson D.G."/>
            <person name="Frelichowski J.E."/>
            <person name="Scheffler J.A."/>
            <person name="Scheffler B.E."/>
            <person name="Wendel J.F."/>
        </authorList>
    </citation>
    <scope>NUCLEOTIDE SEQUENCE [LARGE SCALE GENOMIC DNA]</scope>
    <source>
        <strain evidence="2">157</strain>
        <tissue evidence="2">Leaf</tissue>
    </source>
</reference>
<protein>
    <submittedName>
        <fullName evidence="2">Uncharacterized protein</fullName>
    </submittedName>
</protein>
<dbReference type="EMBL" id="JABEZX010355383">
    <property type="protein sequence ID" value="MBA0577403.1"/>
    <property type="molecule type" value="Genomic_DNA"/>
</dbReference>
<sequence>MKCVPKAAPRKCKNPYSKSCSPP</sequence>
<comment type="caution">
    <text evidence="2">The sequence shown here is derived from an EMBL/GenBank/DDBJ whole genome shotgun (WGS) entry which is preliminary data.</text>
</comment>
<accession>A0A7J8NKL9</accession>
<feature type="region of interest" description="Disordered" evidence="1">
    <location>
        <begin position="1"/>
        <end position="23"/>
    </location>
</feature>
<dbReference type="AlphaFoldDB" id="A0A7J8NKL9"/>
<keyword evidence="3" id="KW-1185">Reference proteome</keyword>
<name>A0A7J8NKL9_9ROSI</name>
<evidence type="ECO:0000313" key="3">
    <source>
        <dbReference type="Proteomes" id="UP000593572"/>
    </source>
</evidence>
<organism evidence="2 3">
    <name type="scientific">Gossypium lobatum</name>
    <dbReference type="NCBI Taxonomy" id="34289"/>
    <lineage>
        <taxon>Eukaryota</taxon>
        <taxon>Viridiplantae</taxon>
        <taxon>Streptophyta</taxon>
        <taxon>Embryophyta</taxon>
        <taxon>Tracheophyta</taxon>
        <taxon>Spermatophyta</taxon>
        <taxon>Magnoliopsida</taxon>
        <taxon>eudicotyledons</taxon>
        <taxon>Gunneridae</taxon>
        <taxon>Pentapetalae</taxon>
        <taxon>rosids</taxon>
        <taxon>malvids</taxon>
        <taxon>Malvales</taxon>
        <taxon>Malvaceae</taxon>
        <taxon>Malvoideae</taxon>
        <taxon>Gossypium</taxon>
    </lineage>
</organism>
<gene>
    <name evidence="2" type="ORF">Golob_023917</name>
</gene>
<evidence type="ECO:0000313" key="2">
    <source>
        <dbReference type="EMBL" id="MBA0577403.1"/>
    </source>
</evidence>